<feature type="transmembrane region" description="Helical" evidence="2">
    <location>
        <begin position="264"/>
        <end position="287"/>
    </location>
</feature>
<accession>A0A8H7S0I2</accession>
<dbReference type="PANTHER" id="PTHR34391">
    <property type="entry name" value="UPF0658 GOLGI APPARATUS MEMBRANE PROTEIN C1952.10C-RELATED"/>
    <property type="match status" value="1"/>
</dbReference>
<evidence type="ECO:0008006" key="5">
    <source>
        <dbReference type="Google" id="ProtNLM"/>
    </source>
</evidence>
<dbReference type="GO" id="GO:0005794">
    <property type="term" value="C:Golgi apparatus"/>
    <property type="evidence" value="ECO:0007669"/>
    <property type="project" value="TreeGrafter"/>
</dbReference>
<dbReference type="InterPro" id="IPR040410">
    <property type="entry name" value="UPF0658_Golgi"/>
</dbReference>
<feature type="transmembrane region" description="Helical" evidence="2">
    <location>
        <begin position="239"/>
        <end position="257"/>
    </location>
</feature>
<sequence length="409" mass="46942">MSFWSRKNPLFKTNDSIIIITLVTIEAIIICFLEGFVVMNHLDLIGNCTLNRNGQGVDESDLIYHSLFIVAQVFQVLLCVDALYQKNTAQLITLVAFGFLVVGNYGGIQLEQHMILEQVGCGELELWTPVDPRWTDDAAGQEQAINFYRSKMLPLEYAIIGLIPSFFLVIGFFAWRLRREFAWDNYRNFSADMRIRNALILISVLLTLLKLDFYFVFSFAAQLIPSQKLDYDETIAETILVFVLGAIGLSVAMLAVYQESLWMMGSFVLGCVFAFAYLLFTLVRITIPRTETDPYQFTRRFLIFTVVVTMALVLVTMGVAIKVFLNLKQGIFVFSHKSEQKNRQKNQRHGDMPIDQSSSIDDMELGEQRHSSEHDYMKQDKTLLEQDNNENNHSSSKRNHPNNDMWTIE</sequence>
<feature type="transmembrane region" description="Helical" evidence="2">
    <location>
        <begin position="62"/>
        <end position="84"/>
    </location>
</feature>
<keyword evidence="4" id="KW-1185">Reference proteome</keyword>
<dbReference type="OrthoDB" id="2448307at2759"/>
<comment type="caution">
    <text evidence="3">The sequence shown here is derived from an EMBL/GenBank/DDBJ whole genome shotgun (WGS) entry which is preliminary data.</text>
</comment>
<feature type="compositionally biased region" description="Basic and acidic residues" evidence="1">
    <location>
        <begin position="366"/>
        <end position="384"/>
    </location>
</feature>
<proteinExistence type="predicted"/>
<evidence type="ECO:0000256" key="2">
    <source>
        <dbReference type="SAM" id="Phobius"/>
    </source>
</evidence>
<name>A0A8H7S0I2_9FUNG</name>
<feature type="transmembrane region" description="Helical" evidence="2">
    <location>
        <begin position="198"/>
        <end position="219"/>
    </location>
</feature>
<dbReference type="PANTHER" id="PTHR34391:SF1">
    <property type="entry name" value="UPF0658 GOLGI APPARATUS MEMBRANE PROTEIN C1952.10C-RELATED"/>
    <property type="match status" value="1"/>
</dbReference>
<feature type="transmembrane region" description="Helical" evidence="2">
    <location>
        <begin position="157"/>
        <end position="177"/>
    </location>
</feature>
<dbReference type="AlphaFoldDB" id="A0A8H7S0I2"/>
<evidence type="ECO:0000256" key="1">
    <source>
        <dbReference type="SAM" id="MobiDB-lite"/>
    </source>
</evidence>
<evidence type="ECO:0000313" key="4">
    <source>
        <dbReference type="Proteomes" id="UP000646827"/>
    </source>
</evidence>
<protein>
    <recommendedName>
        <fullName evidence="5">TRP C-terminal domain-containing protein</fullName>
    </recommendedName>
</protein>
<feature type="compositionally biased region" description="Polar residues" evidence="1">
    <location>
        <begin position="385"/>
        <end position="394"/>
    </location>
</feature>
<feature type="transmembrane region" description="Helical" evidence="2">
    <location>
        <begin position="91"/>
        <end position="108"/>
    </location>
</feature>
<keyword evidence="2" id="KW-0812">Transmembrane</keyword>
<feature type="transmembrane region" description="Helical" evidence="2">
    <location>
        <begin position="302"/>
        <end position="325"/>
    </location>
</feature>
<organism evidence="3 4">
    <name type="scientific">Circinella minor</name>
    <dbReference type="NCBI Taxonomy" id="1195481"/>
    <lineage>
        <taxon>Eukaryota</taxon>
        <taxon>Fungi</taxon>
        <taxon>Fungi incertae sedis</taxon>
        <taxon>Mucoromycota</taxon>
        <taxon>Mucoromycotina</taxon>
        <taxon>Mucoromycetes</taxon>
        <taxon>Mucorales</taxon>
        <taxon>Lichtheimiaceae</taxon>
        <taxon>Circinella</taxon>
    </lineage>
</organism>
<feature type="compositionally biased region" description="Basic and acidic residues" evidence="1">
    <location>
        <begin position="342"/>
        <end position="352"/>
    </location>
</feature>
<gene>
    <name evidence="3" type="ORF">INT45_004015</name>
</gene>
<feature type="transmembrane region" description="Helical" evidence="2">
    <location>
        <begin position="16"/>
        <end position="42"/>
    </location>
</feature>
<keyword evidence="2" id="KW-0472">Membrane</keyword>
<reference evidence="3 4" key="1">
    <citation type="submission" date="2020-12" db="EMBL/GenBank/DDBJ databases">
        <title>Metabolic potential, ecology and presence of endohyphal bacteria is reflected in genomic diversity of Mucoromycotina.</title>
        <authorList>
            <person name="Muszewska A."/>
            <person name="Okrasinska A."/>
            <person name="Steczkiewicz K."/>
            <person name="Drgas O."/>
            <person name="Orlowska M."/>
            <person name="Perlinska-Lenart U."/>
            <person name="Aleksandrzak-Piekarczyk T."/>
            <person name="Szatraj K."/>
            <person name="Zielenkiewicz U."/>
            <person name="Pilsyk S."/>
            <person name="Malc E."/>
            <person name="Mieczkowski P."/>
            <person name="Kruszewska J.S."/>
            <person name="Biernat P."/>
            <person name="Pawlowska J."/>
        </authorList>
    </citation>
    <scope>NUCLEOTIDE SEQUENCE [LARGE SCALE GENOMIC DNA]</scope>
    <source>
        <strain evidence="3 4">CBS 142.35</strain>
    </source>
</reference>
<dbReference type="Proteomes" id="UP000646827">
    <property type="component" value="Unassembled WGS sequence"/>
</dbReference>
<dbReference type="EMBL" id="JAEPRB010000144">
    <property type="protein sequence ID" value="KAG2220330.1"/>
    <property type="molecule type" value="Genomic_DNA"/>
</dbReference>
<keyword evidence="2" id="KW-1133">Transmembrane helix</keyword>
<evidence type="ECO:0000313" key="3">
    <source>
        <dbReference type="EMBL" id="KAG2220330.1"/>
    </source>
</evidence>
<feature type="region of interest" description="Disordered" evidence="1">
    <location>
        <begin position="342"/>
        <end position="361"/>
    </location>
</feature>
<feature type="region of interest" description="Disordered" evidence="1">
    <location>
        <begin position="366"/>
        <end position="409"/>
    </location>
</feature>